<accession>A0A5J5HZU1</accession>
<keyword evidence="1" id="KW-0732">Signal</keyword>
<dbReference type="EMBL" id="VYQB01000015">
    <property type="protein sequence ID" value="KAA9013709.1"/>
    <property type="molecule type" value="Genomic_DNA"/>
</dbReference>
<evidence type="ECO:0000313" key="4">
    <source>
        <dbReference type="Proteomes" id="UP000325933"/>
    </source>
</evidence>
<evidence type="ECO:0000313" key="2">
    <source>
        <dbReference type="EMBL" id="KAA9013709.1"/>
    </source>
</evidence>
<dbReference type="Proteomes" id="UP000325933">
    <property type="component" value="Unassembled WGS sequence"/>
</dbReference>
<reference evidence="4 5" key="1">
    <citation type="submission" date="2019-09" db="EMBL/GenBank/DDBJ databases">
        <authorList>
            <person name="Feng G."/>
        </authorList>
    </citation>
    <scope>NUCLEOTIDE SEQUENCE [LARGE SCALE GENOMIC DNA]</scope>
    <source>
        <strain evidence="3 4">KACC 19283</strain>
        <strain evidence="2 5">KACC 19284</strain>
    </source>
</reference>
<protein>
    <submittedName>
        <fullName evidence="3">Uncharacterized protein</fullName>
    </submittedName>
</protein>
<sequence>MKTIAFAAAIVAATVAVSAAATPAFAQPEGRFGGAKVTYDASTDRYCFRETLTGSIIPVTQCRSKSEWAQDGLAISHNAPVVQLARR</sequence>
<organism evidence="3 4">
    <name type="scientific">Sphingobium limneticum</name>
    <dbReference type="NCBI Taxonomy" id="1007511"/>
    <lineage>
        <taxon>Bacteria</taxon>
        <taxon>Pseudomonadati</taxon>
        <taxon>Pseudomonadota</taxon>
        <taxon>Alphaproteobacteria</taxon>
        <taxon>Sphingomonadales</taxon>
        <taxon>Sphingomonadaceae</taxon>
        <taxon>Sphingobium</taxon>
    </lineage>
</organism>
<dbReference type="AlphaFoldDB" id="A0A5J5HZU1"/>
<name>A0A5J5HZU1_9SPHN</name>
<feature type="signal peptide" evidence="1">
    <location>
        <begin position="1"/>
        <end position="26"/>
    </location>
</feature>
<comment type="caution">
    <text evidence="3">The sequence shown here is derived from an EMBL/GenBank/DDBJ whole genome shotgun (WGS) entry which is preliminary data.</text>
</comment>
<feature type="chain" id="PRO_5023882674" evidence="1">
    <location>
        <begin position="27"/>
        <end position="87"/>
    </location>
</feature>
<evidence type="ECO:0000256" key="1">
    <source>
        <dbReference type="SAM" id="SignalP"/>
    </source>
</evidence>
<evidence type="ECO:0000313" key="3">
    <source>
        <dbReference type="EMBL" id="KAA9026787.1"/>
    </source>
</evidence>
<proteinExistence type="predicted"/>
<dbReference type="EMBL" id="VYQA01000015">
    <property type="protein sequence ID" value="KAA9026787.1"/>
    <property type="molecule type" value="Genomic_DNA"/>
</dbReference>
<evidence type="ECO:0000313" key="5">
    <source>
        <dbReference type="Proteomes" id="UP000326364"/>
    </source>
</evidence>
<dbReference type="Proteomes" id="UP000326364">
    <property type="component" value="Unassembled WGS sequence"/>
</dbReference>
<gene>
    <name evidence="3" type="ORF">F4U95_17845</name>
    <name evidence="2" type="ORF">F4U96_17720</name>
</gene>
<dbReference type="RefSeq" id="WP_120252249.1">
    <property type="nucleotide sequence ID" value="NZ_JBNNIY010000014.1"/>
</dbReference>
<keyword evidence="5" id="KW-1185">Reference proteome</keyword>